<dbReference type="Gene3D" id="3.10.180.10">
    <property type="entry name" value="2,3-Dihydroxybiphenyl 1,2-Dioxygenase, domain 1"/>
    <property type="match status" value="1"/>
</dbReference>
<comment type="caution">
    <text evidence="1">The sequence shown here is derived from an EMBL/GenBank/DDBJ whole genome shotgun (WGS) entry which is preliminary data.</text>
</comment>
<dbReference type="Proteomes" id="UP000430519">
    <property type="component" value="Unassembled WGS sequence"/>
</dbReference>
<dbReference type="RefSeq" id="WP_160982287.1">
    <property type="nucleotide sequence ID" value="NZ_WVHK01000133.1"/>
</dbReference>
<evidence type="ECO:0000313" key="2">
    <source>
        <dbReference type="Proteomes" id="UP000430519"/>
    </source>
</evidence>
<reference evidence="1 2" key="1">
    <citation type="submission" date="2019-11" db="EMBL/GenBank/DDBJ databases">
        <title>Genome sequence of Deinococcus xianganensis Y35, AI-2 producing algicidal bacterium, isolated from lake water.</title>
        <authorList>
            <person name="Li Y."/>
        </authorList>
    </citation>
    <scope>NUCLEOTIDE SEQUENCE [LARGE SCALE GENOMIC DNA]</scope>
    <source>
        <strain evidence="1 2">Y35</strain>
    </source>
</reference>
<organism evidence="1 2">
    <name type="scientific">Deinococcus xianganensis</name>
    <dbReference type="NCBI Taxonomy" id="1507289"/>
    <lineage>
        <taxon>Bacteria</taxon>
        <taxon>Thermotogati</taxon>
        <taxon>Deinococcota</taxon>
        <taxon>Deinococci</taxon>
        <taxon>Deinococcales</taxon>
        <taxon>Deinococcaceae</taxon>
        <taxon>Deinococcus</taxon>
    </lineage>
</organism>
<dbReference type="InterPro" id="IPR029068">
    <property type="entry name" value="Glyas_Bleomycin-R_OHBP_Dase"/>
</dbReference>
<gene>
    <name evidence="1" type="ORF">GLX28_19430</name>
</gene>
<name>A0A6I4YPS6_9DEIO</name>
<proteinExistence type="predicted"/>
<sequence>MTENVSLVPVTEWAPLVPEVMVSDLPCSLDVYTRVFGFTLHHTRPGFAYL</sequence>
<evidence type="ECO:0000313" key="1">
    <source>
        <dbReference type="EMBL" id="MXV21796.1"/>
    </source>
</evidence>
<accession>A0A6I4YPS6</accession>
<keyword evidence="2" id="KW-1185">Reference proteome</keyword>
<dbReference type="AlphaFoldDB" id="A0A6I4YPS6"/>
<evidence type="ECO:0008006" key="3">
    <source>
        <dbReference type="Google" id="ProtNLM"/>
    </source>
</evidence>
<protein>
    <recommendedName>
        <fullName evidence="3">VOC family protein</fullName>
    </recommendedName>
</protein>
<dbReference type="SUPFAM" id="SSF54593">
    <property type="entry name" value="Glyoxalase/Bleomycin resistance protein/Dihydroxybiphenyl dioxygenase"/>
    <property type="match status" value="1"/>
</dbReference>
<dbReference type="EMBL" id="WVHK01000133">
    <property type="protein sequence ID" value="MXV21796.1"/>
    <property type="molecule type" value="Genomic_DNA"/>
</dbReference>